<dbReference type="AlphaFoldDB" id="A0A4S2H4C4"/>
<evidence type="ECO:0000313" key="1">
    <source>
        <dbReference type="EMBL" id="TGY90466.1"/>
    </source>
</evidence>
<dbReference type="Proteomes" id="UP000308054">
    <property type="component" value="Unassembled WGS sequence"/>
</dbReference>
<organism evidence="1 2">
    <name type="scientific">Marinicauda algicola</name>
    <dbReference type="NCBI Taxonomy" id="2029849"/>
    <lineage>
        <taxon>Bacteria</taxon>
        <taxon>Pseudomonadati</taxon>
        <taxon>Pseudomonadota</taxon>
        <taxon>Alphaproteobacteria</taxon>
        <taxon>Maricaulales</taxon>
        <taxon>Maricaulaceae</taxon>
        <taxon>Marinicauda</taxon>
    </lineage>
</organism>
<evidence type="ECO:0008006" key="3">
    <source>
        <dbReference type="Google" id="ProtNLM"/>
    </source>
</evidence>
<evidence type="ECO:0000313" key="2">
    <source>
        <dbReference type="Proteomes" id="UP000308054"/>
    </source>
</evidence>
<keyword evidence="2" id="KW-1185">Reference proteome</keyword>
<protein>
    <recommendedName>
        <fullName evidence="3">Cell envelope integrity protein TolA</fullName>
    </recommendedName>
</protein>
<reference evidence="1 2" key="1">
    <citation type="journal article" date="2017" name="Int. J. Syst. Evol. Microbiol.">
        <title>Marinicauda algicola sp. nov., isolated from a marine red alga Rhodosorus marinus.</title>
        <authorList>
            <person name="Jeong S.E."/>
            <person name="Jeon S.H."/>
            <person name="Chun B.H."/>
            <person name="Kim D.W."/>
            <person name="Jeon C.O."/>
        </authorList>
    </citation>
    <scope>NUCLEOTIDE SEQUENCE [LARGE SCALE GENOMIC DNA]</scope>
    <source>
        <strain evidence="1 2">JCM 31718</strain>
    </source>
</reference>
<dbReference type="Gene3D" id="3.30.1150.10">
    <property type="match status" value="1"/>
</dbReference>
<gene>
    <name evidence="1" type="ORF">E5163_04930</name>
</gene>
<dbReference type="EMBL" id="SRXW01000001">
    <property type="protein sequence ID" value="TGY90466.1"/>
    <property type="molecule type" value="Genomic_DNA"/>
</dbReference>
<proteinExistence type="predicted"/>
<accession>A0A4S2H4C4</accession>
<dbReference type="SUPFAM" id="SSF74653">
    <property type="entry name" value="TolA/TonB C-terminal domain"/>
    <property type="match status" value="1"/>
</dbReference>
<sequence length="101" mass="11172">MTATLSDMMASQIARCLRSSADAPADMDLAVLVEVRLNRDGTLAGPPRLVQEARVMGSTNPYLRVAGQRALRAVIDCAPYRMPAEAYQQWRLLEVNVDPQR</sequence>
<name>A0A4S2H4C4_9PROT</name>
<comment type="caution">
    <text evidence="1">The sequence shown here is derived from an EMBL/GenBank/DDBJ whole genome shotgun (WGS) entry which is preliminary data.</text>
</comment>